<dbReference type="PANTHER" id="PTHR40621:SF6">
    <property type="entry name" value="AP-1-LIKE TRANSCRIPTION FACTOR YAP1-RELATED"/>
    <property type="match status" value="1"/>
</dbReference>
<feature type="region of interest" description="Disordered" evidence="3">
    <location>
        <begin position="19"/>
        <end position="82"/>
    </location>
</feature>
<evidence type="ECO:0000313" key="5">
    <source>
        <dbReference type="EMBL" id="OLY82489.1"/>
    </source>
</evidence>
<feature type="compositionally biased region" description="Polar residues" evidence="3">
    <location>
        <begin position="273"/>
        <end position="285"/>
    </location>
</feature>
<dbReference type="OrthoDB" id="5578735at2759"/>
<keyword evidence="6" id="KW-1185">Reference proteome</keyword>
<sequence>MNQGSEVNNDTMNIVNMENSPFISQNRIGQQSRNIDSTNNDSIPKTPSSRSDYEGRNRSRQRPRPKHSNTPEELAAKAERNRAAQRAFRQRRDQYVKDLEWRATQFEELQHVVHQLADENQVLRVRVESLTHHINQLGLSVPPLPPISRPPVEWVPVLPPPPPISNSASRRSGIDSIQRIASQPGMPSTNNHSPSANSGHVNQSTGTPGGLTQNQESRQPLSQIHNSNSNSQMHDSRLDDKFSSSQSNSIGFGNILQPSSQQQQQQQQQQHQGSNIGPQDGQNVSSLLANSLDNVSHQLPMLQGQQSNLDFNQRSVNQNVVNQQSRGYMYQSPTANNQIQNNDYNPFGDRIPYPQMHNNNYVVSARYPNDLRMDMRPLIKLKSGLVYPF</sequence>
<feature type="compositionally biased region" description="Polar residues" evidence="3">
    <location>
        <begin position="243"/>
        <end position="260"/>
    </location>
</feature>
<evidence type="ECO:0000256" key="1">
    <source>
        <dbReference type="ARBA" id="ARBA00004123"/>
    </source>
</evidence>
<dbReference type="InterPro" id="IPR050936">
    <property type="entry name" value="AP-1-like"/>
</dbReference>
<dbReference type="InterPro" id="IPR004827">
    <property type="entry name" value="bZIP"/>
</dbReference>
<dbReference type="PROSITE" id="PS00036">
    <property type="entry name" value="BZIP_BASIC"/>
    <property type="match status" value="1"/>
</dbReference>
<comment type="subcellular location">
    <subcellularLocation>
        <location evidence="1">Nucleus</location>
    </subcellularLocation>
</comment>
<accession>A0A1R0H018</accession>
<dbReference type="PANTHER" id="PTHR40621">
    <property type="entry name" value="TRANSCRIPTION FACTOR KAPC-RELATED"/>
    <property type="match status" value="1"/>
</dbReference>
<evidence type="ECO:0000256" key="3">
    <source>
        <dbReference type="SAM" id="MobiDB-lite"/>
    </source>
</evidence>
<feature type="compositionally biased region" description="Basic residues" evidence="3">
    <location>
        <begin position="58"/>
        <end position="67"/>
    </location>
</feature>
<dbReference type="Proteomes" id="UP000187455">
    <property type="component" value="Unassembled WGS sequence"/>
</dbReference>
<feature type="compositionally biased region" description="Polar residues" evidence="3">
    <location>
        <begin position="181"/>
        <end position="233"/>
    </location>
</feature>
<dbReference type="Gene3D" id="1.20.5.170">
    <property type="match status" value="1"/>
</dbReference>
<feature type="compositionally biased region" description="Polar residues" evidence="3">
    <location>
        <begin position="19"/>
        <end position="50"/>
    </location>
</feature>
<comment type="caution">
    <text evidence="5">The sequence shown here is derived from an EMBL/GenBank/DDBJ whole genome shotgun (WGS) entry which is preliminary data.</text>
</comment>
<evidence type="ECO:0000256" key="2">
    <source>
        <dbReference type="ARBA" id="ARBA00023242"/>
    </source>
</evidence>
<dbReference type="GO" id="GO:0090575">
    <property type="term" value="C:RNA polymerase II transcription regulator complex"/>
    <property type="evidence" value="ECO:0007669"/>
    <property type="project" value="TreeGrafter"/>
</dbReference>
<reference evidence="5 6" key="1">
    <citation type="journal article" date="2016" name="Mol. Biol. Evol.">
        <title>Genome-Wide Survey of Gut Fungi (Harpellales) Reveals the First Horizontally Transferred Ubiquitin Gene from a Mosquito Host.</title>
        <authorList>
            <person name="Wang Y."/>
            <person name="White M.M."/>
            <person name="Kvist S."/>
            <person name="Moncalvo J.M."/>
        </authorList>
    </citation>
    <scope>NUCLEOTIDE SEQUENCE [LARGE SCALE GENOMIC DNA]</scope>
    <source>
        <strain evidence="5 6">ALG-7-W6</strain>
    </source>
</reference>
<dbReference type="SUPFAM" id="SSF57959">
    <property type="entry name" value="Leucine zipper domain"/>
    <property type="match status" value="1"/>
</dbReference>
<proteinExistence type="predicted"/>
<organism evidence="5 6">
    <name type="scientific">Smittium mucronatum</name>
    <dbReference type="NCBI Taxonomy" id="133383"/>
    <lineage>
        <taxon>Eukaryota</taxon>
        <taxon>Fungi</taxon>
        <taxon>Fungi incertae sedis</taxon>
        <taxon>Zoopagomycota</taxon>
        <taxon>Kickxellomycotina</taxon>
        <taxon>Harpellomycetes</taxon>
        <taxon>Harpellales</taxon>
        <taxon>Legeriomycetaceae</taxon>
        <taxon>Smittium</taxon>
    </lineage>
</organism>
<dbReference type="AlphaFoldDB" id="A0A1R0H018"/>
<feature type="domain" description="BZIP" evidence="4">
    <location>
        <begin position="77"/>
        <end position="91"/>
    </location>
</feature>
<dbReference type="GO" id="GO:0000976">
    <property type="term" value="F:transcription cis-regulatory region binding"/>
    <property type="evidence" value="ECO:0007669"/>
    <property type="project" value="InterPro"/>
</dbReference>
<dbReference type="GO" id="GO:0001228">
    <property type="term" value="F:DNA-binding transcription activator activity, RNA polymerase II-specific"/>
    <property type="evidence" value="ECO:0007669"/>
    <property type="project" value="TreeGrafter"/>
</dbReference>
<evidence type="ECO:0000313" key="6">
    <source>
        <dbReference type="Proteomes" id="UP000187455"/>
    </source>
</evidence>
<dbReference type="SMART" id="SM00338">
    <property type="entry name" value="BRLZ"/>
    <property type="match status" value="1"/>
</dbReference>
<protein>
    <recommendedName>
        <fullName evidence="4">BZIP domain-containing protein</fullName>
    </recommendedName>
</protein>
<dbReference type="EMBL" id="LSSL01001493">
    <property type="protein sequence ID" value="OLY82489.1"/>
    <property type="molecule type" value="Genomic_DNA"/>
</dbReference>
<evidence type="ECO:0000259" key="4">
    <source>
        <dbReference type="PROSITE" id="PS00036"/>
    </source>
</evidence>
<dbReference type="CDD" id="cd14688">
    <property type="entry name" value="bZIP_YAP"/>
    <property type="match status" value="1"/>
</dbReference>
<name>A0A1R0H018_9FUNG</name>
<dbReference type="InterPro" id="IPR046347">
    <property type="entry name" value="bZIP_sf"/>
</dbReference>
<feature type="region of interest" description="Disordered" evidence="3">
    <location>
        <begin position="181"/>
        <end position="285"/>
    </location>
</feature>
<keyword evidence="2" id="KW-0539">Nucleus</keyword>
<feature type="compositionally biased region" description="Low complexity" evidence="3">
    <location>
        <begin position="261"/>
        <end position="272"/>
    </location>
</feature>
<gene>
    <name evidence="5" type="ORF">AYI68_g3392</name>
</gene>